<organism evidence="1">
    <name type="scientific">Xanthomonas sp. 10-10</name>
    <dbReference type="NCBI Taxonomy" id="3115848"/>
    <lineage>
        <taxon>Bacteria</taxon>
        <taxon>Pseudomonadati</taxon>
        <taxon>Pseudomonadota</taxon>
        <taxon>Gammaproteobacteria</taxon>
        <taxon>Lysobacterales</taxon>
        <taxon>Lysobacteraceae</taxon>
        <taxon>Xanthomonas</taxon>
    </lineage>
</organism>
<reference evidence="1" key="1">
    <citation type="submission" date="2024-02" db="EMBL/GenBank/DDBJ databases">
        <title>Complete genome sequence of Xanthomonas sp. 10-10.</title>
        <authorList>
            <person name="Biessy A."/>
            <person name="Ciotola M."/>
            <person name="Cadieux M."/>
            <person name="Soufiane B."/>
            <person name="Laforest M."/>
            <person name="Filion M."/>
        </authorList>
    </citation>
    <scope>NUCLEOTIDE SEQUENCE</scope>
    <source>
        <strain evidence="1">10-10</strain>
    </source>
</reference>
<protein>
    <submittedName>
        <fullName evidence="1">Uncharacterized protein</fullName>
    </submittedName>
</protein>
<gene>
    <name evidence="1" type="ORF">VZ068_15560</name>
</gene>
<sequence length="121" mass="13352">MNTSNDRRAPQRLLNGAHVQVQACALATDAGGGQHGDAFSHWRQGHLDARVIWRRQLRLQDGTSVLLAAWQIPHSPRWEWEAIDPLQDRHLSGGSCESSLAAMRAADAWPALCRVEIAVLA</sequence>
<evidence type="ECO:0000313" key="1">
    <source>
        <dbReference type="EMBL" id="XBS40223.1"/>
    </source>
</evidence>
<dbReference type="EMBL" id="CP144460">
    <property type="protein sequence ID" value="XBS40223.1"/>
    <property type="molecule type" value="Genomic_DNA"/>
</dbReference>
<dbReference type="AlphaFoldDB" id="A0AAU7PFW7"/>
<dbReference type="RefSeq" id="WP_259164097.1">
    <property type="nucleotide sequence ID" value="NZ_CP144460.1"/>
</dbReference>
<accession>A0AAU7PFW7</accession>
<name>A0AAU7PFW7_9XANT</name>
<proteinExistence type="predicted"/>